<dbReference type="SUPFAM" id="SSF51161">
    <property type="entry name" value="Trimeric LpxA-like enzymes"/>
    <property type="match status" value="1"/>
</dbReference>
<dbReference type="PROSITE" id="PS00101">
    <property type="entry name" value="HEXAPEP_TRANSFERASES"/>
    <property type="match status" value="1"/>
</dbReference>
<dbReference type="AlphaFoldDB" id="A0A172Q6T8"/>
<dbReference type="Proteomes" id="UP000077317">
    <property type="component" value="Chromosome"/>
</dbReference>
<gene>
    <name evidence="4" type="ORF">A0O21_03280</name>
</gene>
<keyword evidence="3" id="KW-0677">Repeat</keyword>
<dbReference type="Pfam" id="PF00132">
    <property type="entry name" value="Hexapep"/>
    <property type="match status" value="1"/>
</dbReference>
<keyword evidence="5" id="KW-1185">Reference proteome</keyword>
<evidence type="ECO:0000313" key="4">
    <source>
        <dbReference type="EMBL" id="AND79115.1"/>
    </source>
</evidence>
<dbReference type="InterPro" id="IPR001451">
    <property type="entry name" value="Hexapep"/>
</dbReference>
<reference evidence="4 5" key="1">
    <citation type="journal article" date="2016" name="Int. J. Syst. Evol. Microbiol.">
        <title>Streptococcuspantholopis sp. nov., isolated from faeces of the Tibetan antelope (Pantholops hodgsonii).</title>
        <authorList>
            <person name="Bai X."/>
            <person name="Xiong Y."/>
            <person name="Lu S."/>
            <person name="Jin D."/>
            <person name="Lai X."/>
            <person name="Yang J."/>
            <person name="Niu L."/>
            <person name="Hu S."/>
            <person name="Meng X."/>
            <person name="Pu J."/>
            <person name="Ye C."/>
            <person name="Xu J."/>
        </authorList>
    </citation>
    <scope>NUCLEOTIDE SEQUENCE [LARGE SCALE GENOMIC DNA]</scope>
    <source>
        <strain evidence="4 5">TA 26</strain>
    </source>
</reference>
<dbReference type="GO" id="GO:0008374">
    <property type="term" value="F:O-acyltransferase activity"/>
    <property type="evidence" value="ECO:0007669"/>
    <property type="project" value="TreeGrafter"/>
</dbReference>
<evidence type="ECO:0000256" key="2">
    <source>
        <dbReference type="ARBA" id="ARBA00022679"/>
    </source>
</evidence>
<accession>A0A172Q6T8</accession>
<dbReference type="PANTHER" id="PTHR23416">
    <property type="entry name" value="SIALIC ACID SYNTHASE-RELATED"/>
    <property type="match status" value="1"/>
</dbReference>
<organism evidence="4 5">
    <name type="scientific">Streptococcus pantholopis</name>
    <dbReference type="NCBI Taxonomy" id="1811193"/>
    <lineage>
        <taxon>Bacteria</taxon>
        <taxon>Bacillati</taxon>
        <taxon>Bacillota</taxon>
        <taxon>Bacilli</taxon>
        <taxon>Lactobacillales</taxon>
        <taxon>Streptococcaceae</taxon>
        <taxon>Streptococcus</taxon>
    </lineage>
</organism>
<dbReference type="RefSeq" id="WP_067061210.1">
    <property type="nucleotide sequence ID" value="NZ_CP014699.1"/>
</dbReference>
<dbReference type="InterPro" id="IPR051159">
    <property type="entry name" value="Hexapeptide_acetyltransf"/>
</dbReference>
<evidence type="ECO:0000313" key="5">
    <source>
        <dbReference type="Proteomes" id="UP000077317"/>
    </source>
</evidence>
<dbReference type="Gene3D" id="2.160.10.10">
    <property type="entry name" value="Hexapeptide repeat proteins"/>
    <property type="match status" value="1"/>
</dbReference>
<name>A0A172Q6T8_9STRE</name>
<dbReference type="EMBL" id="CP014699">
    <property type="protein sequence ID" value="AND79115.1"/>
    <property type="molecule type" value="Genomic_DNA"/>
</dbReference>
<evidence type="ECO:0000256" key="3">
    <source>
        <dbReference type="ARBA" id="ARBA00022737"/>
    </source>
</evidence>
<dbReference type="OrthoDB" id="9812571at2"/>
<sequence>MTKTLTDYMMSGEVIEKDSPVYKEIHEVTAETLPMVEDLNMVKRDKEAVRTLIGQIIGKELDETTEIILPFRTDFGRHIKLGKEVFINTDVMLTDLGGITLEDKVLIGPRANLITVNHPSNPKQRRGLILKPILIKRNAWIGAGATVLPGVTIGENAIVAAGSIVSKDVPDNTIVAGVPAKVIKEVE</sequence>
<dbReference type="InterPro" id="IPR018357">
    <property type="entry name" value="Hexapep_transf_CS"/>
</dbReference>
<evidence type="ECO:0000256" key="1">
    <source>
        <dbReference type="ARBA" id="ARBA00007274"/>
    </source>
</evidence>
<reference evidence="5" key="2">
    <citation type="submission" date="2016-03" db="EMBL/GenBank/DDBJ databases">
        <title>Streptococcus antelopensis sp. nov., isolated from the feces of the Tibetan antelope (Pantholops hodgsonii) in Hoh Xil National Nature Reserve, Qinghai, China.</title>
        <authorList>
            <person name="Bai X."/>
        </authorList>
    </citation>
    <scope>NUCLEOTIDE SEQUENCE [LARGE SCALE GENOMIC DNA]</scope>
    <source>
        <strain evidence="5">TA 26</strain>
    </source>
</reference>
<proteinExistence type="inferred from homology"/>
<comment type="similarity">
    <text evidence="1">Belongs to the transferase hexapeptide repeat family.</text>
</comment>
<protein>
    <submittedName>
        <fullName evidence="4">Acetyltransferase</fullName>
    </submittedName>
</protein>
<keyword evidence="2 4" id="KW-0808">Transferase</keyword>
<dbReference type="STRING" id="1811193.A0O21_03280"/>
<dbReference type="PANTHER" id="PTHR23416:SF23">
    <property type="entry name" value="ACETYLTRANSFERASE C18B11.09C-RELATED"/>
    <property type="match status" value="1"/>
</dbReference>
<dbReference type="InterPro" id="IPR011004">
    <property type="entry name" value="Trimer_LpxA-like_sf"/>
</dbReference>
<dbReference type="KEGG" id="spat:A0O21_03280"/>